<feature type="repeat" description="PPR" evidence="2">
    <location>
        <begin position="114"/>
        <end position="148"/>
    </location>
</feature>
<reference evidence="3" key="1">
    <citation type="submission" date="2021-01" db="EMBL/GenBank/DDBJ databases">
        <title>Adiantum capillus-veneris genome.</title>
        <authorList>
            <person name="Fang Y."/>
            <person name="Liao Q."/>
        </authorList>
    </citation>
    <scope>NUCLEOTIDE SEQUENCE</scope>
    <source>
        <strain evidence="3">H3</strain>
        <tissue evidence="3">Leaf</tissue>
    </source>
</reference>
<evidence type="ECO:0000313" key="4">
    <source>
        <dbReference type="Proteomes" id="UP000886520"/>
    </source>
</evidence>
<dbReference type="PANTHER" id="PTHR47926">
    <property type="entry name" value="PENTATRICOPEPTIDE REPEAT-CONTAINING PROTEIN"/>
    <property type="match status" value="1"/>
</dbReference>
<evidence type="ECO:0000313" key="3">
    <source>
        <dbReference type="EMBL" id="KAI5084144.1"/>
    </source>
</evidence>
<dbReference type="GO" id="GO:0009451">
    <property type="term" value="P:RNA modification"/>
    <property type="evidence" value="ECO:0007669"/>
    <property type="project" value="InterPro"/>
</dbReference>
<dbReference type="NCBIfam" id="TIGR00756">
    <property type="entry name" value="PPR"/>
    <property type="match status" value="3"/>
</dbReference>
<keyword evidence="1" id="KW-0677">Repeat</keyword>
<feature type="repeat" description="PPR" evidence="2">
    <location>
        <begin position="282"/>
        <end position="316"/>
    </location>
</feature>
<dbReference type="InterPro" id="IPR046960">
    <property type="entry name" value="PPR_At4g14850-like_plant"/>
</dbReference>
<dbReference type="PROSITE" id="PS51375">
    <property type="entry name" value="PPR"/>
    <property type="match status" value="5"/>
</dbReference>
<dbReference type="Pfam" id="PF13812">
    <property type="entry name" value="PPR_3"/>
    <property type="match status" value="1"/>
</dbReference>
<evidence type="ECO:0000256" key="1">
    <source>
        <dbReference type="ARBA" id="ARBA00022737"/>
    </source>
</evidence>
<protein>
    <recommendedName>
        <fullName evidence="5">Pentatricopeptide repeat-containing protein</fullName>
    </recommendedName>
</protein>
<dbReference type="Pfam" id="PF01535">
    <property type="entry name" value="PPR"/>
    <property type="match status" value="5"/>
</dbReference>
<organism evidence="3 4">
    <name type="scientific">Adiantum capillus-veneris</name>
    <name type="common">Maidenhair fern</name>
    <dbReference type="NCBI Taxonomy" id="13818"/>
    <lineage>
        <taxon>Eukaryota</taxon>
        <taxon>Viridiplantae</taxon>
        <taxon>Streptophyta</taxon>
        <taxon>Embryophyta</taxon>
        <taxon>Tracheophyta</taxon>
        <taxon>Polypodiopsida</taxon>
        <taxon>Polypodiidae</taxon>
        <taxon>Polypodiales</taxon>
        <taxon>Pteridineae</taxon>
        <taxon>Pteridaceae</taxon>
        <taxon>Vittarioideae</taxon>
        <taxon>Adiantum</taxon>
    </lineage>
</organism>
<dbReference type="AlphaFoldDB" id="A0A9D4ZQF7"/>
<keyword evidence="4" id="KW-1185">Reference proteome</keyword>
<dbReference type="Proteomes" id="UP000886520">
    <property type="component" value="Chromosome 1"/>
</dbReference>
<dbReference type="GO" id="GO:0048731">
    <property type="term" value="P:system development"/>
    <property type="evidence" value="ECO:0007669"/>
    <property type="project" value="UniProtKB-ARBA"/>
</dbReference>
<gene>
    <name evidence="3" type="ORF">GOP47_0000313</name>
</gene>
<evidence type="ECO:0008006" key="5">
    <source>
        <dbReference type="Google" id="ProtNLM"/>
    </source>
</evidence>
<dbReference type="GO" id="GO:0003723">
    <property type="term" value="F:RNA binding"/>
    <property type="evidence" value="ECO:0007669"/>
    <property type="project" value="InterPro"/>
</dbReference>
<evidence type="ECO:0000256" key="2">
    <source>
        <dbReference type="PROSITE-ProRule" id="PRU00708"/>
    </source>
</evidence>
<dbReference type="FunFam" id="1.25.40.10:FF:000158">
    <property type="entry name" value="pentatricopeptide repeat-containing protein At2g33680"/>
    <property type="match status" value="1"/>
</dbReference>
<comment type="caution">
    <text evidence="3">The sequence shown here is derived from an EMBL/GenBank/DDBJ whole genome shotgun (WGS) entry which is preliminary data.</text>
</comment>
<sequence length="622" mass="68029">MVIASPKGHGAGELSRHENQIRNLCKNGLLDEAFKMVDSKEKQHLLVSRDIIYSLLQGCNGNKELTYAQRVRTLMRKHRLSSIAALGDHLIRLFTACGSLHEANEAFFNISKPSVFSWNSLISAHAKLADPLKALQLFEKMQKANIVPDRVTYVCMCDSCGCLGALRLGMYMHHEAIRQGFESNLVLGNALIDMYAHCGCLVEAHKLFDTQVVKDIVTWTVIISGYAAQGQGLPALRLYSEAHLNGSKPNNAMILSAIRACVCELALNEEAGKVFGALSARDVVSWSVMIDGYAHGNHSNAALQVFARMLQAGVQPNETTFLGVLRACHTIACTNVEATEEGLLIHVLIIQMGYESDKAVGNTLVDFYAKYGDLNAAYVVFNHLCNPDAVSFGALIAGYSLQGWSALALDLYDEMWKQGVLPDRATFLSLLQACSNMGAVGQGHLLHEQIVLNGLDSASFVRNALINMYAKTGKLDEARQLFGNSANYDVVSCSSIMGGYKYEGHLHSLTQLIEEMHQAGCHPDNAMLACILTACSSAGLLKEGYNLFASTYERHAMIPMQELYSSMIDLLGRAGQLQVAEDMSVTMPVPPDLITQTSLFASSKTYNNSEQCRQYFGQSGEP</sequence>
<dbReference type="InterPro" id="IPR002885">
    <property type="entry name" value="PPR_rpt"/>
</dbReference>
<proteinExistence type="predicted"/>
<dbReference type="InterPro" id="IPR011990">
    <property type="entry name" value="TPR-like_helical_dom_sf"/>
</dbReference>
<dbReference type="Pfam" id="PF13041">
    <property type="entry name" value="PPR_2"/>
    <property type="match status" value="3"/>
</dbReference>
<dbReference type="FunFam" id="1.25.40.10:FF:000381">
    <property type="entry name" value="Pentatricopeptide repeat-containing protein"/>
    <property type="match status" value="1"/>
</dbReference>
<name>A0A9D4ZQF7_ADICA</name>
<feature type="repeat" description="PPR" evidence="2">
    <location>
        <begin position="388"/>
        <end position="422"/>
    </location>
</feature>
<feature type="repeat" description="PPR" evidence="2">
    <location>
        <begin position="215"/>
        <end position="249"/>
    </location>
</feature>
<dbReference type="EMBL" id="JABFUD020000001">
    <property type="protein sequence ID" value="KAI5084144.1"/>
    <property type="molecule type" value="Genomic_DNA"/>
</dbReference>
<accession>A0A9D4ZQF7</accession>
<feature type="repeat" description="PPR" evidence="2">
    <location>
        <begin position="489"/>
        <end position="523"/>
    </location>
</feature>
<dbReference type="Gene3D" id="1.25.40.10">
    <property type="entry name" value="Tetratricopeptide repeat domain"/>
    <property type="match status" value="4"/>
</dbReference>
<dbReference type="OrthoDB" id="185373at2759"/>